<protein>
    <submittedName>
        <fullName evidence="2">Glycosyltransferase</fullName>
    </submittedName>
</protein>
<feature type="domain" description="Spore protein YkvP/CgeB glycosyl transferase-like" evidence="1">
    <location>
        <begin position="159"/>
        <end position="316"/>
    </location>
</feature>
<dbReference type="Pfam" id="PF13524">
    <property type="entry name" value="Glyco_trans_1_2"/>
    <property type="match status" value="1"/>
</dbReference>
<keyword evidence="3" id="KW-1185">Reference proteome</keyword>
<comment type="caution">
    <text evidence="2">The sequence shown here is derived from an EMBL/GenBank/DDBJ whole genome shotgun (WGS) entry which is preliminary data.</text>
</comment>
<dbReference type="InterPro" id="IPR055259">
    <property type="entry name" value="YkvP/CgeB_Glyco_trans-like"/>
</dbReference>
<organism evidence="2 3">
    <name type="scientific">Bacillus suaedaesalsae</name>
    <dbReference type="NCBI Taxonomy" id="2810349"/>
    <lineage>
        <taxon>Bacteria</taxon>
        <taxon>Bacillati</taxon>
        <taxon>Bacillota</taxon>
        <taxon>Bacilli</taxon>
        <taxon>Bacillales</taxon>
        <taxon>Bacillaceae</taxon>
        <taxon>Bacillus</taxon>
    </lineage>
</organism>
<sequence>MRILLIISGYKGIYPYLEKSIKNALELSRHSWISISPELSNQNIEIIKHFQPDLAVSIVGYNLDKELIKFLQQLNIKFGLWLTEDPFYIDSSIKLIEDINYIFTIDLGAYEFYKRNYPLKNIYHLPLGTDPSLYFPIQSADKVYDICIVGYPYPERVDIVNQILDNTTFTIILVGPTWKRYLTKQKLKSNIKIINKWLEPEKVREIFNYSKIIINSHRSHQFSKNKNSLGIENKSINNRTFDIAANGGFQLISYKQDLGFHFNRNNEIIPFTDNKECLHLIDFYLENEELRDNYSNNARERVLNEHTFEHRLTYLIKCICEN</sequence>
<evidence type="ECO:0000259" key="1">
    <source>
        <dbReference type="Pfam" id="PF13524"/>
    </source>
</evidence>
<dbReference type="Proteomes" id="UP001518925">
    <property type="component" value="Unassembled WGS sequence"/>
</dbReference>
<dbReference type="RefSeq" id="WP_204203592.1">
    <property type="nucleotide sequence ID" value="NZ_JAFELM010000030.1"/>
</dbReference>
<proteinExistence type="predicted"/>
<evidence type="ECO:0000313" key="2">
    <source>
        <dbReference type="EMBL" id="MBM6618238.1"/>
    </source>
</evidence>
<reference evidence="2 3" key="1">
    <citation type="submission" date="2021-02" db="EMBL/GenBank/DDBJ databases">
        <title>Bacillus sp. RD4P76, an endophyte from a halophyte.</title>
        <authorList>
            <person name="Sun J.-Q."/>
        </authorList>
    </citation>
    <scope>NUCLEOTIDE SEQUENCE [LARGE SCALE GENOMIC DNA]</scope>
    <source>
        <strain evidence="2 3">RD4P76</strain>
    </source>
</reference>
<evidence type="ECO:0000313" key="3">
    <source>
        <dbReference type="Proteomes" id="UP001518925"/>
    </source>
</evidence>
<dbReference type="EMBL" id="JAFELM010000030">
    <property type="protein sequence ID" value="MBM6618238.1"/>
    <property type="molecule type" value="Genomic_DNA"/>
</dbReference>
<gene>
    <name evidence="2" type="ORF">JR050_11265</name>
</gene>
<name>A0ABS2DL89_9BACI</name>
<accession>A0ABS2DL89</accession>